<gene>
    <name evidence="7" type="ORF">VSH64_41365</name>
</gene>
<evidence type="ECO:0000256" key="4">
    <source>
        <dbReference type="PROSITE-ProRule" id="PRU00335"/>
    </source>
</evidence>
<evidence type="ECO:0000313" key="7">
    <source>
        <dbReference type="EMBL" id="WSE29196.1"/>
    </source>
</evidence>
<dbReference type="Pfam" id="PF00440">
    <property type="entry name" value="TetR_N"/>
    <property type="match status" value="1"/>
</dbReference>
<evidence type="ECO:0000259" key="6">
    <source>
        <dbReference type="PROSITE" id="PS50977"/>
    </source>
</evidence>
<feature type="domain" description="HTH tetR-type" evidence="6">
    <location>
        <begin position="9"/>
        <end position="69"/>
    </location>
</feature>
<evidence type="ECO:0000256" key="5">
    <source>
        <dbReference type="SAM" id="MobiDB-lite"/>
    </source>
</evidence>
<dbReference type="Gene3D" id="1.10.10.60">
    <property type="entry name" value="Homeodomain-like"/>
    <property type="match status" value="1"/>
</dbReference>
<dbReference type="InterPro" id="IPR036271">
    <property type="entry name" value="Tet_transcr_reg_TetR-rel_C_sf"/>
</dbReference>
<dbReference type="SUPFAM" id="SSF48498">
    <property type="entry name" value="Tetracyclin repressor-like, C-terminal domain"/>
    <property type="match status" value="1"/>
</dbReference>
<dbReference type="RefSeq" id="WP_326568164.1">
    <property type="nucleotide sequence ID" value="NZ_CP142149.1"/>
</dbReference>
<evidence type="ECO:0000256" key="3">
    <source>
        <dbReference type="ARBA" id="ARBA00023163"/>
    </source>
</evidence>
<dbReference type="InterPro" id="IPR023772">
    <property type="entry name" value="DNA-bd_HTH_TetR-type_CS"/>
</dbReference>
<dbReference type="EMBL" id="CP142149">
    <property type="protein sequence ID" value="WSE29196.1"/>
    <property type="molecule type" value="Genomic_DNA"/>
</dbReference>
<dbReference type="Proteomes" id="UP001330812">
    <property type="component" value="Chromosome"/>
</dbReference>
<dbReference type="PANTHER" id="PTHR47506">
    <property type="entry name" value="TRANSCRIPTIONAL REGULATORY PROTEIN"/>
    <property type="match status" value="1"/>
</dbReference>
<keyword evidence="3" id="KW-0804">Transcription</keyword>
<dbReference type="InterPro" id="IPR001647">
    <property type="entry name" value="HTH_TetR"/>
</dbReference>
<feature type="DNA-binding region" description="H-T-H motif" evidence="4">
    <location>
        <begin position="32"/>
        <end position="51"/>
    </location>
</feature>
<dbReference type="Pfam" id="PF16925">
    <property type="entry name" value="TetR_C_13"/>
    <property type="match status" value="1"/>
</dbReference>
<protein>
    <submittedName>
        <fullName evidence="7">TetR/AcrR family transcriptional regulator</fullName>
    </submittedName>
</protein>
<dbReference type="PROSITE" id="PS50977">
    <property type="entry name" value="HTH_TETR_2"/>
    <property type="match status" value="1"/>
</dbReference>
<dbReference type="Gene3D" id="1.10.357.10">
    <property type="entry name" value="Tetracycline Repressor, domain 2"/>
    <property type="match status" value="1"/>
</dbReference>
<name>A0ABZ1I5F3_9PSEU</name>
<dbReference type="InterPro" id="IPR011075">
    <property type="entry name" value="TetR_C"/>
</dbReference>
<evidence type="ECO:0000313" key="8">
    <source>
        <dbReference type="Proteomes" id="UP001330812"/>
    </source>
</evidence>
<evidence type="ECO:0000256" key="1">
    <source>
        <dbReference type="ARBA" id="ARBA00023015"/>
    </source>
</evidence>
<dbReference type="InterPro" id="IPR009057">
    <property type="entry name" value="Homeodomain-like_sf"/>
</dbReference>
<dbReference type="PANTHER" id="PTHR47506:SF1">
    <property type="entry name" value="HTH-TYPE TRANSCRIPTIONAL REGULATOR YJDC"/>
    <property type="match status" value="1"/>
</dbReference>
<reference evidence="7 8" key="1">
    <citation type="journal article" date="2015" name="Int. J. Syst. Evol. Microbiol.">
        <title>Amycolatopsis rhabdoformis sp. nov., an actinomycete isolated from a tropical forest soil.</title>
        <authorList>
            <person name="Souza W.R."/>
            <person name="Silva R.E."/>
            <person name="Goodfellow M."/>
            <person name="Busarakam K."/>
            <person name="Figueiro F.S."/>
            <person name="Ferreira D."/>
            <person name="Rodrigues-Filho E."/>
            <person name="Moraes L.A.B."/>
            <person name="Zucchi T.D."/>
        </authorList>
    </citation>
    <scope>NUCLEOTIDE SEQUENCE [LARGE SCALE GENOMIC DNA]</scope>
    <source>
        <strain evidence="7 8">NCIMB 14900</strain>
    </source>
</reference>
<sequence length="219" mass="23223">MSPRGRPRAFDRERALTEAMFVFWERGYEGASLADLTGAMGINPPSLYAAFGGKEALFREAVDQYSATYGSATPRALAEEPTAHAAIEAMLRDNVRVYVDPAHPTGCMVVLAATNCSPANRSVCEHLGLARAHVRELIRARLRRGVEAGELPEATDVDALGGYYATVLFGLSVQARDGAGLPELTAVIDAALTCWPQTPASPANDTGAMSDVDTAPAKS</sequence>
<dbReference type="SUPFAM" id="SSF46689">
    <property type="entry name" value="Homeodomain-like"/>
    <property type="match status" value="1"/>
</dbReference>
<evidence type="ECO:0000256" key="2">
    <source>
        <dbReference type="ARBA" id="ARBA00023125"/>
    </source>
</evidence>
<keyword evidence="1" id="KW-0805">Transcription regulation</keyword>
<dbReference type="PROSITE" id="PS01081">
    <property type="entry name" value="HTH_TETR_1"/>
    <property type="match status" value="1"/>
</dbReference>
<proteinExistence type="predicted"/>
<keyword evidence="8" id="KW-1185">Reference proteome</keyword>
<accession>A0ABZ1I5F3</accession>
<organism evidence="7 8">
    <name type="scientific">Amycolatopsis rhabdoformis</name>
    <dbReference type="NCBI Taxonomy" id="1448059"/>
    <lineage>
        <taxon>Bacteria</taxon>
        <taxon>Bacillati</taxon>
        <taxon>Actinomycetota</taxon>
        <taxon>Actinomycetes</taxon>
        <taxon>Pseudonocardiales</taxon>
        <taxon>Pseudonocardiaceae</taxon>
        <taxon>Amycolatopsis</taxon>
    </lineage>
</organism>
<feature type="region of interest" description="Disordered" evidence="5">
    <location>
        <begin position="200"/>
        <end position="219"/>
    </location>
</feature>
<keyword evidence="2 4" id="KW-0238">DNA-binding</keyword>